<organism evidence="2 3">
    <name type="scientific">Aquariibacter lacus</name>
    <dbReference type="NCBI Taxonomy" id="2801332"/>
    <lineage>
        <taxon>Bacteria</taxon>
        <taxon>Pseudomonadati</taxon>
        <taxon>Pseudomonadota</taxon>
        <taxon>Betaproteobacteria</taxon>
        <taxon>Burkholderiales</taxon>
        <taxon>Sphaerotilaceae</taxon>
        <taxon>Aquariibacter</taxon>
    </lineage>
</organism>
<dbReference type="PANTHER" id="PTHR30605">
    <property type="entry name" value="ANHYDRO-N-ACETYLMURAMIC ACID KINASE"/>
    <property type="match status" value="1"/>
</dbReference>
<comment type="function">
    <text evidence="1">Catalyzes the specific phosphorylation of 1,6-anhydro-N-acetylmuramic acid (anhMurNAc) with the simultaneous cleavage of the 1,6-anhydro ring, generating MurNAc-6-P. Is required for the utilization of anhMurNAc either imported from the medium or derived from its own cell wall murein, and thus plays a role in cell wall recycling.</text>
</comment>
<evidence type="ECO:0000313" key="3">
    <source>
        <dbReference type="Proteomes" id="UP000643207"/>
    </source>
</evidence>
<dbReference type="CDD" id="cd24050">
    <property type="entry name" value="ASKHA_NBD_ANMK"/>
    <property type="match status" value="1"/>
</dbReference>
<comment type="pathway">
    <text evidence="1">Cell wall biogenesis; peptidoglycan recycling.</text>
</comment>
<keyword evidence="1 2" id="KW-0418">Kinase</keyword>
<reference evidence="2 3" key="1">
    <citation type="submission" date="2021-01" db="EMBL/GenBank/DDBJ databases">
        <title>Piscinibacter sp. Jin2 Genome sequencing and assembly.</title>
        <authorList>
            <person name="Kim I."/>
        </authorList>
    </citation>
    <scope>NUCLEOTIDE SEQUENCE [LARGE SCALE GENOMIC DNA]</scope>
    <source>
        <strain evidence="2 3">Jin2</strain>
    </source>
</reference>
<comment type="catalytic activity">
    <reaction evidence="1">
        <text>1,6-anhydro-N-acetyl-beta-muramate + ATP + H2O = N-acetyl-D-muramate 6-phosphate + ADP + H(+)</text>
        <dbReference type="Rhea" id="RHEA:24952"/>
        <dbReference type="ChEBI" id="CHEBI:15377"/>
        <dbReference type="ChEBI" id="CHEBI:15378"/>
        <dbReference type="ChEBI" id="CHEBI:30616"/>
        <dbReference type="ChEBI" id="CHEBI:58690"/>
        <dbReference type="ChEBI" id="CHEBI:58722"/>
        <dbReference type="ChEBI" id="CHEBI:456216"/>
        <dbReference type="EC" id="2.7.1.170"/>
    </reaction>
</comment>
<dbReference type="RefSeq" id="WP_201827485.1">
    <property type="nucleotide sequence ID" value="NZ_JAERRA010000002.1"/>
</dbReference>
<dbReference type="Pfam" id="PF03702">
    <property type="entry name" value="AnmK"/>
    <property type="match status" value="1"/>
</dbReference>
<accession>A0A9X0XIU7</accession>
<dbReference type="EC" id="2.7.1.170" evidence="1"/>
<dbReference type="GO" id="GO:0016773">
    <property type="term" value="F:phosphotransferase activity, alcohol group as acceptor"/>
    <property type="evidence" value="ECO:0007669"/>
    <property type="project" value="UniProtKB-UniRule"/>
</dbReference>
<dbReference type="Proteomes" id="UP000643207">
    <property type="component" value="Unassembled WGS sequence"/>
</dbReference>
<evidence type="ECO:0000313" key="2">
    <source>
        <dbReference type="EMBL" id="MBL0720778.1"/>
    </source>
</evidence>
<dbReference type="GO" id="GO:0097175">
    <property type="term" value="P:1,6-anhydro-N-acetyl-beta-muramic acid catabolic process"/>
    <property type="evidence" value="ECO:0007669"/>
    <property type="project" value="UniProtKB-UniRule"/>
</dbReference>
<comment type="pathway">
    <text evidence="1">Amino-sugar metabolism; 1,6-anhydro-N-acetylmuramate degradation.</text>
</comment>
<keyword evidence="1" id="KW-0119">Carbohydrate metabolism</keyword>
<keyword evidence="1" id="KW-0547">Nucleotide-binding</keyword>
<dbReference type="GO" id="GO:0009254">
    <property type="term" value="P:peptidoglycan turnover"/>
    <property type="evidence" value="ECO:0007669"/>
    <property type="project" value="UniProtKB-UniRule"/>
</dbReference>
<dbReference type="GO" id="GO:0016301">
    <property type="term" value="F:kinase activity"/>
    <property type="evidence" value="ECO:0007669"/>
    <property type="project" value="UniProtKB-KW"/>
</dbReference>
<dbReference type="InterPro" id="IPR005338">
    <property type="entry name" value="Anhydro_N_Ac-Mur_kinase"/>
</dbReference>
<dbReference type="GO" id="GO:0006040">
    <property type="term" value="P:amino sugar metabolic process"/>
    <property type="evidence" value="ECO:0007669"/>
    <property type="project" value="InterPro"/>
</dbReference>
<proteinExistence type="inferred from homology"/>
<dbReference type="SUPFAM" id="SSF53067">
    <property type="entry name" value="Actin-like ATPase domain"/>
    <property type="match status" value="1"/>
</dbReference>
<dbReference type="EMBL" id="JAERRA010000002">
    <property type="protein sequence ID" value="MBL0720778.1"/>
    <property type="molecule type" value="Genomic_DNA"/>
</dbReference>
<dbReference type="GO" id="GO:0005524">
    <property type="term" value="F:ATP binding"/>
    <property type="evidence" value="ECO:0007669"/>
    <property type="project" value="UniProtKB-UniRule"/>
</dbReference>
<dbReference type="InterPro" id="IPR043129">
    <property type="entry name" value="ATPase_NBD"/>
</dbReference>
<name>A0A9X0XIU7_9BURK</name>
<keyword evidence="1 2" id="KW-0808">Transferase</keyword>
<dbReference type="HAMAP" id="MF_01270">
    <property type="entry name" value="AnhMurNAc_kinase"/>
    <property type="match status" value="1"/>
</dbReference>
<protein>
    <recommendedName>
        <fullName evidence="1">Anhydro-N-acetylmuramic acid kinase</fullName>
        <ecNumber evidence="1">2.7.1.170</ecNumber>
    </recommendedName>
    <alternativeName>
        <fullName evidence="1">AnhMurNAc kinase</fullName>
    </alternativeName>
</protein>
<comment type="similarity">
    <text evidence="1">Belongs to the anhydro-N-acetylmuramic acid kinase family.</text>
</comment>
<evidence type="ECO:0000256" key="1">
    <source>
        <dbReference type="HAMAP-Rule" id="MF_01270"/>
    </source>
</evidence>
<gene>
    <name evidence="1" type="primary">anmK</name>
    <name evidence="2" type="ORF">JI742_12865</name>
</gene>
<dbReference type="PANTHER" id="PTHR30605:SF0">
    <property type="entry name" value="ANHYDRO-N-ACETYLMURAMIC ACID KINASE"/>
    <property type="match status" value="1"/>
</dbReference>
<sequence length="376" mass="38441">MLTLGLMSGTSTDGVDGALVDWHPGGMPGWGRVLACAHRPLPAPLRAELLALNHPGHDELHRASLAAQGLMAVCAEVVEAVLAASGQAAAAIAALGLHGQTVRHRPDPADGGYTLQLAAPARLAERCGIAVIADFRSRDIAAGGQGAPLVPAFHQALWAQPGQDVAVLNLGGIANLSLLPAQGAVTGFDTGPANVLMDLWIARQRGLAHDADGAWAASGRVLPALLARGLADPYFARPAPKSTGRDHFHADWLARWLDGDGAAAPEDVQATLLALTVQSIAQALQAWRPGAAPGGAPRPLIVCGGGAFNGALLRGLQAALPDWAVASSAAHGLPPQWVEATAFAWLARAHLLGEPGNLPAVTGARGPRILGACYPV</sequence>
<feature type="binding site" evidence="1">
    <location>
        <begin position="9"/>
        <end position="16"/>
    </location>
    <ligand>
        <name>ATP</name>
        <dbReference type="ChEBI" id="CHEBI:30616"/>
    </ligand>
</feature>
<comment type="caution">
    <text evidence="2">The sequence shown here is derived from an EMBL/GenBank/DDBJ whole genome shotgun (WGS) entry which is preliminary data.</text>
</comment>
<dbReference type="Gene3D" id="3.30.420.40">
    <property type="match status" value="2"/>
</dbReference>
<keyword evidence="3" id="KW-1185">Reference proteome</keyword>
<dbReference type="NCBIfam" id="NF007139">
    <property type="entry name" value="PRK09585.1-3"/>
    <property type="match status" value="1"/>
</dbReference>
<dbReference type="AlphaFoldDB" id="A0A9X0XIU7"/>
<keyword evidence="1" id="KW-0067">ATP-binding</keyword>